<dbReference type="Proteomes" id="UP001152885">
    <property type="component" value="Unassembled WGS sequence"/>
</dbReference>
<evidence type="ECO:0000256" key="1">
    <source>
        <dbReference type="SAM" id="MobiDB-lite"/>
    </source>
</evidence>
<name>A0A9W4TQE5_9ASCO</name>
<keyword evidence="2" id="KW-1133">Transmembrane helix</keyword>
<sequence length="293" mass="33789">MNPIIQIFLSPVLTIHEINKFIFFNTVYIPVSLVFTICLYIPFIKLPILKPLIYLLELENFEIFEDISWIKTQFELFLITTLHFIICSIYIGIGIGVISGLNLSTIQFIFSLSIPEEIKNFEQIWDEKANNMLIDPPRIKKEDEDVGVNIKLEPQPVAPVTAKDKIKLKMLENKKEKGIIEEIPVGFEDDDGYSYLRRRKNGEGENEDERAGNSFEEYRPIAESTSRNIKIEPVSLSNIDEETETSEGTEEIEENKNIEANETEDENIKESDINQEFSNENENDETITKNTSL</sequence>
<proteinExistence type="predicted"/>
<feature type="compositionally biased region" description="Acidic residues" evidence="1">
    <location>
        <begin position="239"/>
        <end position="253"/>
    </location>
</feature>
<evidence type="ECO:0000256" key="2">
    <source>
        <dbReference type="SAM" id="Phobius"/>
    </source>
</evidence>
<reference evidence="3" key="1">
    <citation type="submission" date="2022-12" db="EMBL/GenBank/DDBJ databases">
        <authorList>
            <person name="Brejova B."/>
        </authorList>
    </citation>
    <scope>NUCLEOTIDE SEQUENCE</scope>
</reference>
<keyword evidence="4" id="KW-1185">Reference proteome</keyword>
<feature type="region of interest" description="Disordered" evidence="1">
    <location>
        <begin position="198"/>
        <end position="219"/>
    </location>
</feature>
<feature type="transmembrane region" description="Helical" evidence="2">
    <location>
        <begin position="21"/>
        <end position="43"/>
    </location>
</feature>
<accession>A0A9W4TQE5</accession>
<evidence type="ECO:0000313" key="3">
    <source>
        <dbReference type="EMBL" id="CAI5755751.1"/>
    </source>
</evidence>
<comment type="caution">
    <text evidence="3">The sequence shown here is derived from an EMBL/GenBank/DDBJ whole genome shotgun (WGS) entry which is preliminary data.</text>
</comment>
<organism evidence="3 4">
    <name type="scientific">Candida verbasci</name>
    <dbReference type="NCBI Taxonomy" id="1227364"/>
    <lineage>
        <taxon>Eukaryota</taxon>
        <taxon>Fungi</taxon>
        <taxon>Dikarya</taxon>
        <taxon>Ascomycota</taxon>
        <taxon>Saccharomycotina</taxon>
        <taxon>Pichiomycetes</taxon>
        <taxon>Debaryomycetaceae</taxon>
        <taxon>Candida/Lodderomyces clade</taxon>
        <taxon>Candida</taxon>
    </lineage>
</organism>
<gene>
    <name evidence="3" type="ORF">CANVERA_P0267</name>
</gene>
<keyword evidence="2" id="KW-0472">Membrane</keyword>
<dbReference type="AlphaFoldDB" id="A0A9W4TQE5"/>
<protein>
    <submittedName>
        <fullName evidence="3">Uncharacterized protein</fullName>
    </submittedName>
</protein>
<evidence type="ECO:0000313" key="4">
    <source>
        <dbReference type="Proteomes" id="UP001152885"/>
    </source>
</evidence>
<dbReference type="EMBL" id="CANTUO010000001">
    <property type="protein sequence ID" value="CAI5755751.1"/>
    <property type="molecule type" value="Genomic_DNA"/>
</dbReference>
<feature type="region of interest" description="Disordered" evidence="1">
    <location>
        <begin position="233"/>
        <end position="293"/>
    </location>
</feature>
<keyword evidence="2" id="KW-0812">Transmembrane</keyword>
<feature type="transmembrane region" description="Helical" evidence="2">
    <location>
        <begin position="76"/>
        <end position="101"/>
    </location>
</feature>